<gene>
    <name evidence="1" type="ORF">ACFFRI_22365</name>
</gene>
<dbReference type="InterPro" id="IPR007325">
    <property type="entry name" value="KFase/CYL"/>
</dbReference>
<dbReference type="PANTHER" id="PTHR34861:SF10">
    <property type="entry name" value="CYCLASE"/>
    <property type="match status" value="1"/>
</dbReference>
<dbReference type="RefSeq" id="WP_140009600.1">
    <property type="nucleotide sequence ID" value="NZ_JBHMDG010000047.1"/>
</dbReference>
<keyword evidence="2" id="KW-1185">Reference proteome</keyword>
<name>A0ABV5KGD8_9ACTN</name>
<accession>A0ABV5KGD8</accession>
<organism evidence="1 2">
    <name type="scientific">Nocardioides plantarum</name>
    <dbReference type="NCBI Taxonomy" id="29299"/>
    <lineage>
        <taxon>Bacteria</taxon>
        <taxon>Bacillati</taxon>
        <taxon>Actinomycetota</taxon>
        <taxon>Actinomycetes</taxon>
        <taxon>Propionibacteriales</taxon>
        <taxon>Nocardioidaceae</taxon>
        <taxon>Nocardioides</taxon>
    </lineage>
</organism>
<sequence length="325" mass="33510">MSETTVEPAGEMTADEVRAYGESLGVHANWGRWGADDERGTLNLVTSDNVRRATAAARTGRAVSLGMPLDVAAPPYYPQGLDAAVRHEMVTAWGSNAGGPVQAASDQLHVQCHGLDNTHMDALCHIGLGGIGWNGRPFRSMVSMAGASSCDMLGAGPVVTRGVLVDVPRLRGIDHLPGGDPVTAEDLRAAAPDVRPGDALLIRTGRARAVAGSVNAAAAEGRTAEQKYGPIAGLHHSAMSIVADLDCGLLGTDGSGDTFPGVDEHRLPIHVLSLVHLGLHLLHNLALEELADALAERGGHDFLIAATPLPLPGGTGSPIAPVAVL</sequence>
<dbReference type="SUPFAM" id="SSF102198">
    <property type="entry name" value="Putative cyclase"/>
    <property type="match status" value="1"/>
</dbReference>
<evidence type="ECO:0000313" key="2">
    <source>
        <dbReference type="Proteomes" id="UP001589750"/>
    </source>
</evidence>
<proteinExistence type="predicted"/>
<evidence type="ECO:0000313" key="1">
    <source>
        <dbReference type="EMBL" id="MFB9315805.1"/>
    </source>
</evidence>
<dbReference type="Pfam" id="PF04199">
    <property type="entry name" value="Cyclase"/>
    <property type="match status" value="1"/>
</dbReference>
<protein>
    <submittedName>
        <fullName evidence="1">Cyclase family protein</fullName>
    </submittedName>
</protein>
<dbReference type="PANTHER" id="PTHR34861">
    <property type="match status" value="1"/>
</dbReference>
<reference evidence="1 2" key="1">
    <citation type="submission" date="2024-09" db="EMBL/GenBank/DDBJ databases">
        <authorList>
            <person name="Sun Q."/>
            <person name="Mori K."/>
        </authorList>
    </citation>
    <scope>NUCLEOTIDE SEQUENCE [LARGE SCALE GENOMIC DNA]</scope>
    <source>
        <strain evidence="1 2">JCM 9626</strain>
    </source>
</reference>
<dbReference type="EMBL" id="JBHMDG010000047">
    <property type="protein sequence ID" value="MFB9315805.1"/>
    <property type="molecule type" value="Genomic_DNA"/>
</dbReference>
<dbReference type="Proteomes" id="UP001589750">
    <property type="component" value="Unassembled WGS sequence"/>
</dbReference>
<dbReference type="Gene3D" id="3.50.30.50">
    <property type="entry name" value="Putative cyclase"/>
    <property type="match status" value="1"/>
</dbReference>
<dbReference type="InterPro" id="IPR037175">
    <property type="entry name" value="KFase_sf"/>
</dbReference>
<comment type="caution">
    <text evidence="1">The sequence shown here is derived from an EMBL/GenBank/DDBJ whole genome shotgun (WGS) entry which is preliminary data.</text>
</comment>